<organism evidence="1 2">
    <name type="scientific">Triplophysa tibetana</name>
    <dbReference type="NCBI Taxonomy" id="1572043"/>
    <lineage>
        <taxon>Eukaryota</taxon>
        <taxon>Metazoa</taxon>
        <taxon>Chordata</taxon>
        <taxon>Craniata</taxon>
        <taxon>Vertebrata</taxon>
        <taxon>Euteleostomi</taxon>
        <taxon>Actinopterygii</taxon>
        <taxon>Neopterygii</taxon>
        <taxon>Teleostei</taxon>
        <taxon>Ostariophysi</taxon>
        <taxon>Cypriniformes</taxon>
        <taxon>Nemacheilidae</taxon>
        <taxon>Triplophysa</taxon>
    </lineage>
</organism>
<dbReference type="AlphaFoldDB" id="A0A5A9NVN0"/>
<dbReference type="EMBL" id="SOYY01000013">
    <property type="protein sequence ID" value="KAA0713255.1"/>
    <property type="molecule type" value="Genomic_DNA"/>
</dbReference>
<name>A0A5A9NVN0_9TELE</name>
<reference evidence="1 2" key="1">
    <citation type="journal article" date="2019" name="Mol. Ecol. Resour.">
        <title>Chromosome-level genome assembly of Triplophysa tibetana, a fish adapted to the harsh high-altitude environment of the Tibetan Plateau.</title>
        <authorList>
            <person name="Yang X."/>
            <person name="Liu H."/>
            <person name="Ma Z."/>
            <person name="Zou Y."/>
            <person name="Zou M."/>
            <person name="Mao Y."/>
            <person name="Li X."/>
            <person name="Wang H."/>
            <person name="Chen T."/>
            <person name="Wang W."/>
            <person name="Yang R."/>
        </authorList>
    </citation>
    <scope>NUCLEOTIDE SEQUENCE [LARGE SCALE GENOMIC DNA]</scope>
    <source>
        <strain evidence="1">TTIB1903HZAU</strain>
        <tissue evidence="1">Muscle</tissue>
    </source>
</reference>
<evidence type="ECO:0000313" key="2">
    <source>
        <dbReference type="Proteomes" id="UP000324632"/>
    </source>
</evidence>
<proteinExistence type="predicted"/>
<dbReference type="Proteomes" id="UP000324632">
    <property type="component" value="Chromosome 13"/>
</dbReference>
<keyword evidence="2" id="KW-1185">Reference proteome</keyword>
<accession>A0A5A9NVN0</accession>
<evidence type="ECO:0000313" key="1">
    <source>
        <dbReference type="EMBL" id="KAA0713255.1"/>
    </source>
</evidence>
<sequence length="138" mass="14940">MGLDKQTVLQWPAASRLYVSFKGLPQDTLCVDLIQTALKRTLQMSVGSCGCMRNPSALECVCERTEAAVCVAHAQSEPQGNMHSSVSVSPAHLQNTGWAQWSFSKQIPLAESCQVNLGTFWNILDGAFGCKIVTSAHL</sequence>
<comment type="caution">
    <text evidence="1">The sequence shown here is derived from an EMBL/GenBank/DDBJ whole genome shotgun (WGS) entry which is preliminary data.</text>
</comment>
<protein>
    <submittedName>
        <fullName evidence="1">Uncharacterized protein</fullName>
    </submittedName>
</protein>
<gene>
    <name evidence="1" type="ORF">E1301_Tti009325</name>
</gene>